<dbReference type="Pfam" id="PF00232">
    <property type="entry name" value="Glyco_hydro_1"/>
    <property type="match status" value="2"/>
</dbReference>
<dbReference type="PROSITE" id="PS00653">
    <property type="entry name" value="GLYCOSYL_HYDROL_F1_2"/>
    <property type="match status" value="1"/>
</dbReference>
<dbReference type="InterPro" id="IPR001360">
    <property type="entry name" value="Glyco_hydro_1"/>
</dbReference>
<reference evidence="9" key="2">
    <citation type="submission" date="2025-08" db="UniProtKB">
        <authorList>
            <consortium name="Ensembl"/>
        </authorList>
    </citation>
    <scope>IDENTIFICATION</scope>
</reference>
<evidence type="ECO:0000256" key="2">
    <source>
        <dbReference type="ARBA" id="ARBA00011738"/>
    </source>
</evidence>
<dbReference type="SUPFAM" id="SSF51445">
    <property type="entry name" value="(Trans)glycosidases"/>
    <property type="match status" value="2"/>
</dbReference>
<dbReference type="InterPro" id="IPR017853">
    <property type="entry name" value="GH"/>
</dbReference>
<evidence type="ECO:0000256" key="5">
    <source>
        <dbReference type="ARBA" id="ARBA00023295"/>
    </source>
</evidence>
<dbReference type="PANTHER" id="PTHR10353:SF38">
    <property type="entry name" value="LACTASE_PHLORIZIN HYDROLASE"/>
    <property type="match status" value="1"/>
</dbReference>
<accession>A0A3P9CHP6</accession>
<evidence type="ECO:0000256" key="7">
    <source>
        <dbReference type="RuleBase" id="RU003690"/>
    </source>
</evidence>
<dbReference type="AlphaFoldDB" id="A0A3P9CHP6"/>
<dbReference type="PROSITE" id="PS00572">
    <property type="entry name" value="GLYCOSYL_HYDROL_F1_1"/>
    <property type="match status" value="1"/>
</dbReference>
<evidence type="ECO:0000256" key="3">
    <source>
        <dbReference type="ARBA" id="ARBA00022801"/>
    </source>
</evidence>
<dbReference type="GO" id="GO:0005975">
    <property type="term" value="P:carbohydrate metabolic process"/>
    <property type="evidence" value="ECO:0007669"/>
    <property type="project" value="InterPro"/>
</dbReference>
<keyword evidence="3 8" id="KW-0378">Hydrolase</keyword>
<keyword evidence="5 8" id="KW-0326">Glycosidase</keyword>
<dbReference type="InterPro" id="IPR018120">
    <property type="entry name" value="Glyco_hydro_1_AS"/>
</dbReference>
<feature type="active site" description="Nucleophile" evidence="6">
    <location>
        <position position="463"/>
    </location>
</feature>
<dbReference type="FunFam" id="3.20.20.80:FF:000013">
    <property type="entry name" value="lactase-phlorizin hydrolase"/>
    <property type="match status" value="1"/>
</dbReference>
<dbReference type="GeneTree" id="ENSGT00940000155324"/>
<dbReference type="PRINTS" id="PR00131">
    <property type="entry name" value="GLHYDRLASE1"/>
</dbReference>
<organism evidence="9 10">
    <name type="scientific">Maylandia zebra</name>
    <name type="common">zebra mbuna</name>
    <dbReference type="NCBI Taxonomy" id="106582"/>
    <lineage>
        <taxon>Eukaryota</taxon>
        <taxon>Metazoa</taxon>
        <taxon>Chordata</taxon>
        <taxon>Craniata</taxon>
        <taxon>Vertebrata</taxon>
        <taxon>Euteleostomi</taxon>
        <taxon>Actinopterygii</taxon>
        <taxon>Neopterygii</taxon>
        <taxon>Teleostei</taxon>
        <taxon>Neoteleostei</taxon>
        <taxon>Acanthomorphata</taxon>
        <taxon>Ovalentaria</taxon>
        <taxon>Cichlomorphae</taxon>
        <taxon>Cichliformes</taxon>
        <taxon>Cichlidae</taxon>
        <taxon>African cichlids</taxon>
        <taxon>Pseudocrenilabrinae</taxon>
        <taxon>Haplochromini</taxon>
        <taxon>Maylandia</taxon>
        <taxon>Maylandia zebra complex</taxon>
    </lineage>
</organism>
<protein>
    <submittedName>
        <fullName evidence="9">Lactase</fullName>
    </submittedName>
</protein>
<evidence type="ECO:0000256" key="6">
    <source>
        <dbReference type="PROSITE-ProRule" id="PRU10055"/>
    </source>
</evidence>
<evidence type="ECO:0000256" key="8">
    <source>
        <dbReference type="RuleBase" id="RU004468"/>
    </source>
</evidence>
<comment type="similarity">
    <text evidence="1 7">Belongs to the glycosyl hydrolase 1 family.</text>
</comment>
<comment type="subunit">
    <text evidence="2">Homodimer.</text>
</comment>
<dbReference type="Gene3D" id="3.20.20.80">
    <property type="entry name" value="Glycosidases"/>
    <property type="match status" value="2"/>
</dbReference>
<dbReference type="Proteomes" id="UP000265160">
    <property type="component" value="LG16"/>
</dbReference>
<proteinExistence type="inferred from homology"/>
<reference evidence="9 10" key="1">
    <citation type="journal article" date="2014" name="Nature">
        <title>The genomic substrate for adaptive radiation in African cichlid fish.</title>
        <authorList>
            <person name="Brawand D."/>
            <person name="Wagner C.E."/>
            <person name="Li Y.I."/>
            <person name="Malinsky M."/>
            <person name="Keller I."/>
            <person name="Fan S."/>
            <person name="Simakov O."/>
            <person name="Ng A.Y."/>
            <person name="Lim Z.W."/>
            <person name="Bezault E."/>
            <person name="Turner-Maier J."/>
            <person name="Johnson J."/>
            <person name="Alcazar R."/>
            <person name="Noh H.J."/>
            <person name="Russell P."/>
            <person name="Aken B."/>
            <person name="Alfoldi J."/>
            <person name="Amemiya C."/>
            <person name="Azzouzi N."/>
            <person name="Baroiller J.F."/>
            <person name="Barloy-Hubler F."/>
            <person name="Berlin A."/>
            <person name="Bloomquist R."/>
            <person name="Carleton K.L."/>
            <person name="Conte M.A."/>
            <person name="D'Cotta H."/>
            <person name="Eshel O."/>
            <person name="Gaffney L."/>
            <person name="Galibert F."/>
            <person name="Gante H.F."/>
            <person name="Gnerre S."/>
            <person name="Greuter L."/>
            <person name="Guyon R."/>
            <person name="Haddad N.S."/>
            <person name="Haerty W."/>
            <person name="Harris R.M."/>
            <person name="Hofmann H.A."/>
            <person name="Hourlier T."/>
            <person name="Hulata G."/>
            <person name="Jaffe D.B."/>
            <person name="Lara M."/>
            <person name="Lee A.P."/>
            <person name="MacCallum I."/>
            <person name="Mwaiko S."/>
            <person name="Nikaido M."/>
            <person name="Nishihara H."/>
            <person name="Ozouf-Costaz C."/>
            <person name="Penman D.J."/>
            <person name="Przybylski D."/>
            <person name="Rakotomanga M."/>
            <person name="Renn S.C.P."/>
            <person name="Ribeiro F.J."/>
            <person name="Ron M."/>
            <person name="Salzburger W."/>
            <person name="Sanchez-Pulido L."/>
            <person name="Santos M.E."/>
            <person name="Searle S."/>
            <person name="Sharpe T."/>
            <person name="Swofford R."/>
            <person name="Tan F.J."/>
            <person name="Williams L."/>
            <person name="Young S."/>
            <person name="Yin S."/>
            <person name="Okada N."/>
            <person name="Kocher T.D."/>
            <person name="Miska E.A."/>
            <person name="Lander E.S."/>
            <person name="Venkatesh B."/>
            <person name="Fernald R.D."/>
            <person name="Meyer A."/>
            <person name="Ponting C.P."/>
            <person name="Streelman J.T."/>
            <person name="Lindblad-Toh K."/>
            <person name="Seehausen O."/>
            <person name="Di Palma F."/>
        </authorList>
    </citation>
    <scope>NUCLEOTIDE SEQUENCE</scope>
</reference>
<dbReference type="GO" id="GO:0000016">
    <property type="term" value="F:lactase activity"/>
    <property type="evidence" value="ECO:0007669"/>
    <property type="project" value="TreeGrafter"/>
</dbReference>
<sequence>MDGFEANQGYSQRFGLHYVNFEVGSRPRTPKQSAYLYAEIIEQNGFSSQKSKKFKAAERPLTRRLAALPPSEVPSQAKVVWEKFSSQSNFDRQMYHYGTFPEGFSWGISSSAYQIEGGWNADGKGLSIWDKFAHSPSKILNDDNGDIACDSYNKIEEDVAILKQLKVSHYRFSLSWPRVLPDGTINNINEAGINYYQRLLDALHAANIQPQVTLYHWDLPQAIEDYGGFLNDSFVKLFRDYADLMFDRLGDKVKIWITFNEPIMTANHGYGFGDFAPGLKGQYTLPYIVGHNLIKAHAEAWHLYNDKYRAKQNGIISITISSDWSEPRNPYRQEDYDAARRVVEFTLGWFSHPIFNGDYSEIMKTRIRDRSLAAGLPQSRLPEFTQEEIKRIKGTHDFFGLNHFIFLFCTSLNFVPCRGAMGVSDRTWLDTGSSWLKIAPFGIRRLLNFIKNEYGNPPIIVTENGVSEQGPIDLNDVHRIYYYEQYINQVLKAYLLDGVDVRGYTAWSLLDNLEWASGFSQRFGLFYVNRSDPNLPRVPKSSVNFYATVIKCNGFPESGVPEPRVWSVYSRFPCGIFSQCPWSVFPLSWWLYTMCSLHLLVSATLLETTE</sequence>
<keyword evidence="4" id="KW-0325">Glycoprotein</keyword>
<dbReference type="InterPro" id="IPR033132">
    <property type="entry name" value="GH_1_N_CS"/>
</dbReference>
<evidence type="ECO:0000313" key="9">
    <source>
        <dbReference type="Ensembl" id="ENSMZEP00005021813.1"/>
    </source>
</evidence>
<dbReference type="PANTHER" id="PTHR10353">
    <property type="entry name" value="GLYCOSYL HYDROLASE"/>
    <property type="match status" value="1"/>
</dbReference>
<reference evidence="9" key="3">
    <citation type="submission" date="2025-09" db="UniProtKB">
        <authorList>
            <consortium name="Ensembl"/>
        </authorList>
    </citation>
    <scope>IDENTIFICATION</scope>
</reference>
<evidence type="ECO:0000256" key="4">
    <source>
        <dbReference type="ARBA" id="ARBA00023180"/>
    </source>
</evidence>
<dbReference type="Ensembl" id="ENSMZET00005022527.1">
    <property type="protein sequence ID" value="ENSMZEP00005021813.1"/>
    <property type="gene ID" value="ENSMZEG00005016336.1"/>
</dbReference>
<evidence type="ECO:0000256" key="1">
    <source>
        <dbReference type="ARBA" id="ARBA00010838"/>
    </source>
</evidence>
<name>A0A3P9CHP6_9CICH</name>
<evidence type="ECO:0000313" key="10">
    <source>
        <dbReference type="Proteomes" id="UP000265160"/>
    </source>
</evidence>
<keyword evidence="10" id="KW-1185">Reference proteome</keyword>